<feature type="domain" description="HTH marR-type" evidence="1">
    <location>
        <begin position="5"/>
        <end position="139"/>
    </location>
</feature>
<dbReference type="AlphaFoldDB" id="A0A504UDZ6"/>
<protein>
    <submittedName>
        <fullName evidence="2">MarR family transcriptional regulator</fullName>
    </submittedName>
</protein>
<dbReference type="PROSITE" id="PS50995">
    <property type="entry name" value="HTH_MARR_2"/>
    <property type="match status" value="1"/>
</dbReference>
<dbReference type="Pfam" id="PF12802">
    <property type="entry name" value="MarR_2"/>
    <property type="match status" value="1"/>
</dbReference>
<accession>A0A504UDZ6</accession>
<evidence type="ECO:0000313" key="2">
    <source>
        <dbReference type="EMBL" id="TPP05071.1"/>
    </source>
</evidence>
<dbReference type="SMART" id="SM00347">
    <property type="entry name" value="HTH_MARR"/>
    <property type="match status" value="1"/>
</dbReference>
<proteinExistence type="predicted"/>
<comment type="caution">
    <text evidence="2">The sequence shown here is derived from an EMBL/GenBank/DDBJ whole genome shotgun (WGS) entry which is preliminary data.</text>
</comment>
<dbReference type="InterPro" id="IPR036390">
    <property type="entry name" value="WH_DNA-bd_sf"/>
</dbReference>
<dbReference type="Gene3D" id="1.10.10.10">
    <property type="entry name" value="Winged helix-like DNA-binding domain superfamily/Winged helix DNA-binding domain"/>
    <property type="match status" value="1"/>
</dbReference>
<dbReference type="InterPro" id="IPR000835">
    <property type="entry name" value="HTH_MarR-typ"/>
</dbReference>
<dbReference type="InterPro" id="IPR036388">
    <property type="entry name" value="WH-like_DNA-bd_sf"/>
</dbReference>
<sequence>MSNLGVDLALLLLGGFRKLVDEAMKELAHRGHPDFRPVYEYALLAIDAGASNATDLGRRLSVSKQAAAKTIAVLQRRGYISVEPDRGDARRKKLRITELGYEVMQMGAEVFQDLRNQWAHEIGIGKLEALEAELRLLVGAPSVRIDTPGWMLQEDQSG</sequence>
<organism evidence="2 3">
    <name type="scientific">Rhizobium glycinendophyticum</name>
    <dbReference type="NCBI Taxonomy" id="2589807"/>
    <lineage>
        <taxon>Bacteria</taxon>
        <taxon>Pseudomonadati</taxon>
        <taxon>Pseudomonadota</taxon>
        <taxon>Alphaproteobacteria</taxon>
        <taxon>Hyphomicrobiales</taxon>
        <taxon>Rhizobiaceae</taxon>
        <taxon>Rhizobium/Agrobacterium group</taxon>
        <taxon>Rhizobium</taxon>
    </lineage>
</organism>
<keyword evidence="3" id="KW-1185">Reference proteome</keyword>
<dbReference type="GO" id="GO:0003700">
    <property type="term" value="F:DNA-binding transcription factor activity"/>
    <property type="evidence" value="ECO:0007669"/>
    <property type="project" value="InterPro"/>
</dbReference>
<evidence type="ECO:0000313" key="3">
    <source>
        <dbReference type="Proteomes" id="UP000316429"/>
    </source>
</evidence>
<reference evidence="2 3" key="1">
    <citation type="submission" date="2019-06" db="EMBL/GenBank/DDBJ databases">
        <title>Rhizobium sp. CL12 isolated from roots of soybean.</title>
        <authorList>
            <person name="Wang C."/>
        </authorList>
    </citation>
    <scope>NUCLEOTIDE SEQUENCE [LARGE SCALE GENOMIC DNA]</scope>
    <source>
        <strain evidence="2 3">CL12</strain>
    </source>
</reference>
<evidence type="ECO:0000259" key="1">
    <source>
        <dbReference type="PROSITE" id="PS50995"/>
    </source>
</evidence>
<dbReference type="EMBL" id="VFYP01000006">
    <property type="protein sequence ID" value="TPP05071.1"/>
    <property type="molecule type" value="Genomic_DNA"/>
</dbReference>
<gene>
    <name evidence="2" type="ORF">FJQ55_21625</name>
</gene>
<dbReference type="OrthoDB" id="9806864at2"/>
<dbReference type="Proteomes" id="UP000316429">
    <property type="component" value="Unassembled WGS sequence"/>
</dbReference>
<dbReference type="SUPFAM" id="SSF46785">
    <property type="entry name" value="Winged helix' DNA-binding domain"/>
    <property type="match status" value="1"/>
</dbReference>
<name>A0A504UDZ6_9HYPH</name>